<protein>
    <submittedName>
        <fullName evidence="1">Uncharacterized protein</fullName>
    </submittedName>
</protein>
<reference evidence="1" key="1">
    <citation type="submission" date="2020-04" db="EMBL/GenBank/DDBJ databases">
        <authorList>
            <person name="Alioto T."/>
            <person name="Alioto T."/>
            <person name="Gomez Garrido J."/>
        </authorList>
    </citation>
    <scope>NUCLEOTIDE SEQUENCE</scope>
    <source>
        <strain evidence="1">A484AB</strain>
    </source>
</reference>
<sequence length="185" mass="20500">SNHNTYYSAFKHVTKEDANFVVSSCHPNLKDPPPPHTEKAIAARKAAVKATSRKLAKKKREKYCTFDVVEIIREHGIKSRLELISLAVKQKEVGKTVLAEFIANRGFKVVEEALALALEFQEALTKLARLQKTRVDVLCEAYNGLCVADCGGKWLECALGLLSQNEISLSTFCASVYNALYLGRA</sequence>
<dbReference type="EMBL" id="CACRXK020023449">
    <property type="protein sequence ID" value="CAB4037773.1"/>
    <property type="molecule type" value="Genomic_DNA"/>
</dbReference>
<keyword evidence="2" id="KW-1185">Reference proteome</keyword>
<gene>
    <name evidence="1" type="ORF">PACLA_8A081604</name>
</gene>
<proteinExistence type="predicted"/>
<accession>A0A7D9JZ90</accession>
<dbReference type="Proteomes" id="UP001152795">
    <property type="component" value="Unassembled WGS sequence"/>
</dbReference>
<dbReference type="AlphaFoldDB" id="A0A7D9JZ90"/>
<evidence type="ECO:0000313" key="2">
    <source>
        <dbReference type="Proteomes" id="UP001152795"/>
    </source>
</evidence>
<organism evidence="1 2">
    <name type="scientific">Paramuricea clavata</name>
    <name type="common">Red gorgonian</name>
    <name type="synonym">Violescent sea-whip</name>
    <dbReference type="NCBI Taxonomy" id="317549"/>
    <lineage>
        <taxon>Eukaryota</taxon>
        <taxon>Metazoa</taxon>
        <taxon>Cnidaria</taxon>
        <taxon>Anthozoa</taxon>
        <taxon>Octocorallia</taxon>
        <taxon>Malacalcyonacea</taxon>
        <taxon>Plexauridae</taxon>
        <taxon>Paramuricea</taxon>
    </lineage>
</organism>
<evidence type="ECO:0000313" key="1">
    <source>
        <dbReference type="EMBL" id="CAB4037773.1"/>
    </source>
</evidence>
<feature type="non-terminal residue" evidence="1">
    <location>
        <position position="1"/>
    </location>
</feature>
<comment type="caution">
    <text evidence="1">The sequence shown here is derived from an EMBL/GenBank/DDBJ whole genome shotgun (WGS) entry which is preliminary data.</text>
</comment>
<name>A0A7D9JZ90_PARCT</name>